<reference evidence="1 2" key="1">
    <citation type="submission" date="2016-08" db="EMBL/GenBank/DDBJ databases">
        <authorList>
            <person name="Loux V."/>
            <person name="Rue O."/>
        </authorList>
    </citation>
    <scope>NUCLEOTIDE SEQUENCE [LARGE SCALE GENOMIC DNA]</scope>
    <source>
        <strain evidence="1 2">WSBC_10311</strain>
    </source>
</reference>
<sequence>MSKPKLKRYFGTLSLTYALLISTMPASAGSG</sequence>
<accession>A0AB37YL14</accession>
<organism evidence="1 2">
    <name type="scientific">Bacillus wiedmannii</name>
    <dbReference type="NCBI Taxonomy" id="1890302"/>
    <lineage>
        <taxon>Bacteria</taxon>
        <taxon>Bacillati</taxon>
        <taxon>Bacillota</taxon>
        <taxon>Bacilli</taxon>
        <taxon>Bacillales</taxon>
        <taxon>Bacillaceae</taxon>
        <taxon>Bacillus</taxon>
        <taxon>Bacillus cereus group</taxon>
    </lineage>
</organism>
<dbReference type="EMBL" id="FMBG01000010">
    <property type="protein sequence ID" value="SCB92678.1"/>
    <property type="molecule type" value="Genomic_DNA"/>
</dbReference>
<comment type="caution">
    <text evidence="1">The sequence shown here is derived from an EMBL/GenBank/DDBJ whole genome shotgun (WGS) entry which is preliminary data.</text>
</comment>
<proteinExistence type="predicted"/>
<evidence type="ECO:0000313" key="2">
    <source>
        <dbReference type="Proteomes" id="UP000195728"/>
    </source>
</evidence>
<dbReference type="AlphaFoldDB" id="A0AB37YL14"/>
<protein>
    <submittedName>
        <fullName evidence="1">Uncharacterized protein</fullName>
    </submittedName>
</protein>
<name>A0AB37YL14_9BACI</name>
<dbReference type="Proteomes" id="UP000195728">
    <property type="component" value="Unassembled WGS sequence"/>
</dbReference>
<gene>
    <name evidence="1" type="ORF">BC10311_00775</name>
</gene>
<evidence type="ECO:0000313" key="1">
    <source>
        <dbReference type="EMBL" id="SCB92678.1"/>
    </source>
</evidence>